<organism evidence="2 3">
    <name type="scientific">Candidatus Clostridium eludens</name>
    <dbReference type="NCBI Taxonomy" id="3381663"/>
    <lineage>
        <taxon>Bacteria</taxon>
        <taxon>Bacillati</taxon>
        <taxon>Bacillota</taxon>
        <taxon>Clostridia</taxon>
        <taxon>Eubacteriales</taxon>
        <taxon>Clostridiaceae</taxon>
        <taxon>Clostridium</taxon>
    </lineage>
</organism>
<feature type="transmembrane region" description="Helical" evidence="1">
    <location>
        <begin position="59"/>
        <end position="77"/>
    </location>
</feature>
<dbReference type="InterPro" id="IPR020258">
    <property type="entry name" value="Uncharacterised_YbeF"/>
</dbReference>
<comment type="caution">
    <text evidence="2">The sequence shown here is derived from an EMBL/GenBank/DDBJ whole genome shotgun (WGS) entry which is preliminary data.</text>
</comment>
<keyword evidence="1" id="KW-0812">Transmembrane</keyword>
<feature type="transmembrane region" description="Helical" evidence="1">
    <location>
        <begin position="7"/>
        <end position="26"/>
    </location>
</feature>
<dbReference type="Proteomes" id="UP001623660">
    <property type="component" value="Unassembled WGS sequence"/>
</dbReference>
<dbReference type="RefSeq" id="WP_406794101.1">
    <property type="nucleotide sequence ID" value="NZ_JBJHZX010000043.1"/>
</dbReference>
<reference evidence="2 3" key="1">
    <citation type="submission" date="2024-11" db="EMBL/GenBank/DDBJ databases">
        <authorList>
            <person name="Heng Y.C."/>
            <person name="Lim A.C.H."/>
            <person name="Lee J.K.Y."/>
            <person name="Kittelmann S."/>
        </authorList>
    </citation>
    <scope>NUCLEOTIDE SEQUENCE [LARGE SCALE GENOMIC DNA]</scope>
    <source>
        <strain evidence="2 3">WILCCON 0269</strain>
    </source>
</reference>
<feature type="transmembrane region" description="Helical" evidence="1">
    <location>
        <begin position="83"/>
        <end position="103"/>
    </location>
</feature>
<accession>A0ABW8SS20</accession>
<evidence type="ECO:0000313" key="3">
    <source>
        <dbReference type="Proteomes" id="UP001623660"/>
    </source>
</evidence>
<proteinExistence type="predicted"/>
<sequence length="108" mass="12272">MKNKNLFIKVILSLFIICAVFIILKSSINGDLLTWLLFGVPLFTFITSIVMQLLIKKKLIVLSVIFVVYLIVTFTEFDSRFLINYPAYTVIALIGTLIADLILKSKKV</sequence>
<evidence type="ECO:0000256" key="1">
    <source>
        <dbReference type="SAM" id="Phobius"/>
    </source>
</evidence>
<dbReference type="EMBL" id="JBJHZX010000043">
    <property type="protein sequence ID" value="MFL0197994.1"/>
    <property type="molecule type" value="Genomic_DNA"/>
</dbReference>
<keyword evidence="3" id="KW-1185">Reference proteome</keyword>
<dbReference type="Pfam" id="PF10852">
    <property type="entry name" value="DUF2651"/>
    <property type="match status" value="1"/>
</dbReference>
<gene>
    <name evidence="2" type="ORF">ACJDU8_20865</name>
</gene>
<feature type="transmembrane region" description="Helical" evidence="1">
    <location>
        <begin position="32"/>
        <end position="54"/>
    </location>
</feature>
<name>A0ABW8SS20_9CLOT</name>
<keyword evidence="1" id="KW-0472">Membrane</keyword>
<evidence type="ECO:0000313" key="2">
    <source>
        <dbReference type="EMBL" id="MFL0197994.1"/>
    </source>
</evidence>
<keyword evidence="1" id="KW-1133">Transmembrane helix</keyword>
<protein>
    <submittedName>
        <fullName evidence="2">DUF2651 family protein</fullName>
    </submittedName>
</protein>